<comment type="caution">
    <text evidence="3">The sequence shown here is derived from an EMBL/GenBank/DDBJ whole genome shotgun (WGS) entry which is preliminary data.</text>
</comment>
<dbReference type="EMBL" id="JABXXO010000004">
    <property type="protein sequence ID" value="KAF7779106.1"/>
    <property type="molecule type" value="Genomic_DNA"/>
</dbReference>
<dbReference type="CDD" id="cd09274">
    <property type="entry name" value="RNase_HI_RT_Ty3"/>
    <property type="match status" value="1"/>
</dbReference>
<feature type="region of interest" description="Disordered" evidence="1">
    <location>
        <begin position="192"/>
        <end position="212"/>
    </location>
</feature>
<name>A0A8H7KJE8_AGABI</name>
<dbReference type="InterPro" id="IPR043128">
    <property type="entry name" value="Rev_trsase/Diguanyl_cyclase"/>
</dbReference>
<organism evidence="3 4">
    <name type="scientific">Agaricus bisporus var. burnettii</name>
    <dbReference type="NCBI Taxonomy" id="192524"/>
    <lineage>
        <taxon>Eukaryota</taxon>
        <taxon>Fungi</taxon>
        <taxon>Dikarya</taxon>
        <taxon>Basidiomycota</taxon>
        <taxon>Agaricomycotina</taxon>
        <taxon>Agaricomycetes</taxon>
        <taxon>Agaricomycetidae</taxon>
        <taxon>Agaricales</taxon>
        <taxon>Agaricineae</taxon>
        <taxon>Agaricaceae</taxon>
        <taxon>Agaricus</taxon>
    </lineage>
</organism>
<dbReference type="InterPro" id="IPR041577">
    <property type="entry name" value="RT_RNaseH_2"/>
</dbReference>
<dbReference type="InterPro" id="IPR043502">
    <property type="entry name" value="DNA/RNA_pol_sf"/>
</dbReference>
<dbReference type="GO" id="GO:0016787">
    <property type="term" value="F:hydrolase activity"/>
    <property type="evidence" value="ECO:0007669"/>
    <property type="project" value="UniProtKB-KW"/>
</dbReference>
<dbReference type="Proteomes" id="UP000629468">
    <property type="component" value="Unassembled WGS sequence"/>
</dbReference>
<evidence type="ECO:0000259" key="2">
    <source>
        <dbReference type="Pfam" id="PF17919"/>
    </source>
</evidence>
<evidence type="ECO:0000256" key="1">
    <source>
        <dbReference type="SAM" id="MobiDB-lite"/>
    </source>
</evidence>
<gene>
    <name evidence="3" type="ORF">Agabi119p4_3451</name>
</gene>
<proteinExistence type="predicted"/>
<sequence>MEERKVKDVVEWPTPKCVKDVQKFLGLANYYRRFIEKFASIAKPLHVLTKKDKKWSWGDEEEEAFGALKAKFTSHPILVAPELDKELKVESDASAYATGGELSMKCEDGKWRLVVYISKSMTETERNYDIHDREMLGIMRCLEEWRHFLEGAKHKFEIWTDHRNLEYFAKAQQLNRRQARWALKDDGESRRIEQKTRLRTRNKGRQQGSKDDNKDQILLKPEYFAIRAMEEGHMLINAEEEEILDEIRKSEAKKDDVVKAVEEMKRAKVKSLRGDEWKLEEGLVLKEGKVMCRKMRRCEQKSFDYITTVPLPDMEDNGRQLKW</sequence>
<protein>
    <recommendedName>
        <fullName evidence="2">Reverse transcriptase/retrotransposon-derived protein RNase H-like domain-containing protein</fullName>
    </recommendedName>
</protein>
<dbReference type="AlphaFoldDB" id="A0A8H7KJE8"/>
<dbReference type="Pfam" id="PF17919">
    <property type="entry name" value="RT_RNaseH_2"/>
    <property type="match status" value="1"/>
</dbReference>
<dbReference type="Gene3D" id="3.30.70.270">
    <property type="match status" value="1"/>
</dbReference>
<dbReference type="SUPFAM" id="SSF56672">
    <property type="entry name" value="DNA/RNA polymerases"/>
    <property type="match status" value="1"/>
</dbReference>
<feature type="domain" description="Reverse transcriptase/retrotransposon-derived protein RNase H-like" evidence="2">
    <location>
        <begin position="57"/>
        <end position="157"/>
    </location>
</feature>
<dbReference type="GO" id="GO:0003964">
    <property type="term" value="F:RNA-directed DNA polymerase activity"/>
    <property type="evidence" value="ECO:0007669"/>
    <property type="project" value="UniProtKB-KW"/>
</dbReference>
<dbReference type="GO" id="GO:0004519">
    <property type="term" value="F:endonuclease activity"/>
    <property type="evidence" value="ECO:0007669"/>
    <property type="project" value="UniProtKB-KW"/>
</dbReference>
<evidence type="ECO:0000313" key="4">
    <source>
        <dbReference type="Proteomes" id="UP000629468"/>
    </source>
</evidence>
<reference evidence="3 4" key="1">
    <citation type="journal article" name="Sci. Rep.">
        <title>Telomere-to-telomere assembled and centromere annotated genomes of the two main subspecies of the button mushroom Agaricus bisporus reveal especially polymorphic chromosome ends.</title>
        <authorList>
            <person name="Sonnenberg A.S.M."/>
            <person name="Sedaghat-Telgerd N."/>
            <person name="Lavrijssen B."/>
            <person name="Ohm R.A."/>
            <person name="Hendrickx P.M."/>
            <person name="Scholtmeijer K."/>
            <person name="Baars J.J.P."/>
            <person name="van Peer A."/>
        </authorList>
    </citation>
    <scope>NUCLEOTIDE SEQUENCE [LARGE SCALE GENOMIC DNA]</scope>
    <source>
        <strain evidence="3 4">H119_p4</strain>
    </source>
</reference>
<dbReference type="FunFam" id="3.30.70.270:FF:000026">
    <property type="entry name" value="Transposon Ty3-G Gag-Pol polyprotein"/>
    <property type="match status" value="1"/>
</dbReference>
<evidence type="ECO:0000313" key="3">
    <source>
        <dbReference type="EMBL" id="KAF7779106.1"/>
    </source>
</evidence>
<dbReference type="PANTHER" id="PTHR34072:SF52">
    <property type="entry name" value="RIBONUCLEASE H"/>
    <property type="match status" value="1"/>
</dbReference>
<dbReference type="PANTHER" id="PTHR34072">
    <property type="entry name" value="ENZYMATIC POLYPROTEIN-RELATED"/>
    <property type="match status" value="1"/>
</dbReference>
<accession>A0A8H7KJE8</accession>